<dbReference type="InterPro" id="IPR001647">
    <property type="entry name" value="HTH_TetR"/>
</dbReference>
<protein>
    <submittedName>
        <fullName evidence="4">Regulatory protein, tetR family</fullName>
    </submittedName>
</protein>
<proteinExistence type="predicted"/>
<dbReference type="InterPro" id="IPR050109">
    <property type="entry name" value="HTH-type_TetR-like_transc_reg"/>
</dbReference>
<evidence type="ECO:0000259" key="3">
    <source>
        <dbReference type="PROSITE" id="PS50977"/>
    </source>
</evidence>
<evidence type="ECO:0000256" key="2">
    <source>
        <dbReference type="PROSITE-ProRule" id="PRU00335"/>
    </source>
</evidence>
<dbReference type="PANTHER" id="PTHR30055:SF226">
    <property type="entry name" value="HTH-TYPE TRANSCRIPTIONAL REGULATOR PKSA"/>
    <property type="match status" value="1"/>
</dbReference>
<dbReference type="PRINTS" id="PR00455">
    <property type="entry name" value="HTHTETR"/>
</dbReference>
<keyword evidence="1 2" id="KW-0238">DNA-binding</keyword>
<feature type="DNA-binding region" description="H-T-H motif" evidence="2">
    <location>
        <begin position="25"/>
        <end position="44"/>
    </location>
</feature>
<dbReference type="Gene3D" id="1.10.357.10">
    <property type="entry name" value="Tetracycline Repressor, domain 2"/>
    <property type="match status" value="1"/>
</dbReference>
<accession>A0A1H4JUD4</accession>
<reference evidence="4 5" key="1">
    <citation type="submission" date="2016-10" db="EMBL/GenBank/DDBJ databases">
        <authorList>
            <person name="de Groot N.N."/>
        </authorList>
    </citation>
    <scope>NUCLEOTIDE SEQUENCE [LARGE SCALE GENOMIC DNA]</scope>
    <source>
        <strain evidence="4 5">DSM 21799</strain>
    </source>
</reference>
<dbReference type="STRING" id="640635.SAMN04489806_0872"/>
<dbReference type="AlphaFoldDB" id="A0A1H4JUD4"/>
<dbReference type="InterPro" id="IPR009057">
    <property type="entry name" value="Homeodomain-like_sf"/>
</dbReference>
<dbReference type="Pfam" id="PF17933">
    <property type="entry name" value="TetR_C_25"/>
    <property type="match status" value="1"/>
</dbReference>
<keyword evidence="5" id="KW-1185">Reference proteome</keyword>
<name>A0A1H4JUD4_9MICO</name>
<dbReference type="PROSITE" id="PS50977">
    <property type="entry name" value="HTH_TETR_2"/>
    <property type="match status" value="1"/>
</dbReference>
<sequence length="217" mass="23494">MGTDGRTRLIGAAIESFAASGFGVPVRAIADRAGVTAGLIRHHFGSKDALREVCDAEVLARYRSLKRDAMAQSPLPMFGAVSKNPGNAVLIVYVVRAAREGGETARRFLERFIAEALAISREATHDGLLVSSRDEQARARYLITMTLGALSIQLALKPEIALADFPRVLDEVMAETTLPALEIFTEGVFADRRYLDAYLEYLHSDSAPDGRDQGVGS</sequence>
<dbReference type="PANTHER" id="PTHR30055">
    <property type="entry name" value="HTH-TYPE TRANSCRIPTIONAL REGULATOR RUTR"/>
    <property type="match status" value="1"/>
</dbReference>
<dbReference type="InterPro" id="IPR041484">
    <property type="entry name" value="TetR_C_25"/>
</dbReference>
<evidence type="ECO:0000313" key="5">
    <source>
        <dbReference type="Proteomes" id="UP000199183"/>
    </source>
</evidence>
<dbReference type="SUPFAM" id="SSF46689">
    <property type="entry name" value="Homeodomain-like"/>
    <property type="match status" value="1"/>
</dbReference>
<dbReference type="Pfam" id="PF00440">
    <property type="entry name" value="TetR_N"/>
    <property type="match status" value="1"/>
</dbReference>
<dbReference type="Proteomes" id="UP000199183">
    <property type="component" value="Unassembled WGS sequence"/>
</dbReference>
<evidence type="ECO:0000256" key="1">
    <source>
        <dbReference type="ARBA" id="ARBA00023125"/>
    </source>
</evidence>
<dbReference type="EMBL" id="FNRY01000001">
    <property type="protein sequence ID" value="SEB49934.1"/>
    <property type="molecule type" value="Genomic_DNA"/>
</dbReference>
<dbReference type="GO" id="GO:0000976">
    <property type="term" value="F:transcription cis-regulatory region binding"/>
    <property type="evidence" value="ECO:0007669"/>
    <property type="project" value="TreeGrafter"/>
</dbReference>
<organism evidence="4 5">
    <name type="scientific">Paramicrobacterium humi</name>
    <dbReference type="NCBI Taxonomy" id="640635"/>
    <lineage>
        <taxon>Bacteria</taxon>
        <taxon>Bacillati</taxon>
        <taxon>Actinomycetota</taxon>
        <taxon>Actinomycetes</taxon>
        <taxon>Micrococcales</taxon>
        <taxon>Microbacteriaceae</taxon>
        <taxon>Paramicrobacterium</taxon>
    </lineage>
</organism>
<dbReference type="GO" id="GO:0003700">
    <property type="term" value="F:DNA-binding transcription factor activity"/>
    <property type="evidence" value="ECO:0007669"/>
    <property type="project" value="TreeGrafter"/>
</dbReference>
<gene>
    <name evidence="4" type="ORF">SAMN04489806_0872</name>
</gene>
<feature type="domain" description="HTH tetR-type" evidence="3">
    <location>
        <begin position="3"/>
        <end position="62"/>
    </location>
</feature>
<evidence type="ECO:0000313" key="4">
    <source>
        <dbReference type="EMBL" id="SEB49934.1"/>
    </source>
</evidence>